<protein>
    <submittedName>
        <fullName evidence="1">Anti-sigma factor</fullName>
    </submittedName>
</protein>
<keyword evidence="2" id="KW-1185">Reference proteome</keyword>
<evidence type="ECO:0000313" key="1">
    <source>
        <dbReference type="EMBL" id="MFC3964866.1"/>
    </source>
</evidence>
<sequence>MAMPEPEVAAPGDTVVTVRIPAAAERLPTLRALAVATAAAAGFGARESGEVRDALGRVAEALLARTVPGSAVDGTLTGRGGTVLVRLQTVTRAGPIPRTAVGAATPSLTHRAAAFRAPFDGTAGGHPTVVDLCWAGPE</sequence>
<dbReference type="RefSeq" id="WP_378614638.1">
    <property type="nucleotide sequence ID" value="NZ_JBHSAX010000019.1"/>
</dbReference>
<comment type="caution">
    <text evidence="1">The sequence shown here is derived from an EMBL/GenBank/DDBJ whole genome shotgun (WGS) entry which is preliminary data.</text>
</comment>
<reference evidence="2" key="1">
    <citation type="journal article" date="2019" name="Int. J. Syst. Evol. Microbiol.">
        <title>The Global Catalogue of Microorganisms (GCM) 10K type strain sequencing project: providing services to taxonomists for standard genome sequencing and annotation.</title>
        <authorList>
            <consortium name="The Broad Institute Genomics Platform"/>
            <consortium name="The Broad Institute Genome Sequencing Center for Infectious Disease"/>
            <person name="Wu L."/>
            <person name="Ma J."/>
        </authorList>
    </citation>
    <scope>NUCLEOTIDE SEQUENCE [LARGE SCALE GENOMIC DNA]</scope>
    <source>
        <strain evidence="2">CGMCC 4.7330</strain>
    </source>
</reference>
<gene>
    <name evidence="1" type="ORF">ACFO0B_23010</name>
</gene>
<dbReference type="Proteomes" id="UP001595696">
    <property type="component" value="Unassembled WGS sequence"/>
</dbReference>
<dbReference type="EMBL" id="JBHSAX010000019">
    <property type="protein sequence ID" value="MFC3964866.1"/>
    <property type="molecule type" value="Genomic_DNA"/>
</dbReference>
<organism evidence="1 2">
    <name type="scientific">Nocardia jiangsuensis</name>
    <dbReference type="NCBI Taxonomy" id="1691563"/>
    <lineage>
        <taxon>Bacteria</taxon>
        <taxon>Bacillati</taxon>
        <taxon>Actinomycetota</taxon>
        <taxon>Actinomycetes</taxon>
        <taxon>Mycobacteriales</taxon>
        <taxon>Nocardiaceae</taxon>
        <taxon>Nocardia</taxon>
    </lineage>
</organism>
<evidence type="ECO:0000313" key="2">
    <source>
        <dbReference type="Proteomes" id="UP001595696"/>
    </source>
</evidence>
<proteinExistence type="predicted"/>
<name>A0ABV8DZA5_9NOCA</name>
<accession>A0ABV8DZA5</accession>